<proteinExistence type="predicted"/>
<dbReference type="RefSeq" id="WP_387702938.1">
    <property type="nucleotide sequence ID" value="NZ_JBIAMX010000024.1"/>
</dbReference>
<reference evidence="2 3" key="1">
    <citation type="submission" date="2024-10" db="EMBL/GenBank/DDBJ databases">
        <title>The Natural Products Discovery Center: Release of the First 8490 Sequenced Strains for Exploring Actinobacteria Biosynthetic Diversity.</title>
        <authorList>
            <person name="Kalkreuter E."/>
            <person name="Kautsar S.A."/>
            <person name="Yang D."/>
            <person name="Bader C.D."/>
            <person name="Teijaro C.N."/>
            <person name="Fluegel L."/>
            <person name="Davis C.M."/>
            <person name="Simpson J.R."/>
            <person name="Lauterbach L."/>
            <person name="Steele A.D."/>
            <person name="Gui C."/>
            <person name="Meng S."/>
            <person name="Li G."/>
            <person name="Viehrig K."/>
            <person name="Ye F."/>
            <person name="Su P."/>
            <person name="Kiefer A.F."/>
            <person name="Nichols A."/>
            <person name="Cepeda A.J."/>
            <person name="Yan W."/>
            <person name="Fan B."/>
            <person name="Jiang Y."/>
            <person name="Adhikari A."/>
            <person name="Zheng C.-J."/>
            <person name="Schuster L."/>
            <person name="Cowan T.M."/>
            <person name="Smanski M.J."/>
            <person name="Chevrette M.G."/>
            <person name="De Carvalho L.P.S."/>
            <person name="Shen B."/>
        </authorList>
    </citation>
    <scope>NUCLEOTIDE SEQUENCE [LARGE SCALE GENOMIC DNA]</scope>
    <source>
        <strain evidence="2 3">NPDC004045</strain>
    </source>
</reference>
<evidence type="ECO:0000313" key="2">
    <source>
        <dbReference type="EMBL" id="MFF0546667.1"/>
    </source>
</evidence>
<evidence type="ECO:0008006" key="4">
    <source>
        <dbReference type="Google" id="ProtNLM"/>
    </source>
</evidence>
<dbReference type="InterPro" id="IPR040701">
    <property type="entry name" value="Bact_RF_family2"/>
</dbReference>
<protein>
    <recommendedName>
        <fullName evidence="4">Nicotinate-nucleotide--dimethylbenzimidazole phosphoribosyltransferase</fullName>
    </recommendedName>
</protein>
<accession>A0ABW6PW49</accession>
<dbReference type="EMBL" id="JBIAMX010000024">
    <property type="protein sequence ID" value="MFF0546667.1"/>
    <property type="molecule type" value="Genomic_DNA"/>
</dbReference>
<evidence type="ECO:0000313" key="3">
    <source>
        <dbReference type="Proteomes" id="UP001601444"/>
    </source>
</evidence>
<comment type="caution">
    <text evidence="2">The sequence shown here is derived from an EMBL/GenBank/DDBJ whole genome shotgun (WGS) entry which is preliminary data.</text>
</comment>
<keyword evidence="3" id="KW-1185">Reference proteome</keyword>
<sequence length="336" mass="35343">MNETTLRQIAERRGPFAVVCLDVSHDTEDAARQLDLRRKSVCDKLLDAGATANMLALFERAIRDDPPVVGRGGRLLILDDHGVHADEVLPDPPAAEVVRVSSLPYLLPLVEQYGSAPVPHVVAVVDRAGCDLRTDDGHGNTETHHDLTDAAHRVAWEAQEVGAEVIVLAGEVAARAALHRDLPTDDNVVEVEAGGRAAGAGRDALDAAVAEVLDAERRRHHDEVLEAFANEYGREDGLAVAGLAETTAALRMANVDQLLIDADALGDRAVQVGADRAQVGVDADGPAGRSGGSGPRQTCRADEALPVAALLMGAEIVCAPGELPSDDGVAALLRHH</sequence>
<dbReference type="Pfam" id="PF18844">
    <property type="entry name" value="baeRF_family2"/>
    <property type="match status" value="1"/>
</dbReference>
<name>A0ABW6PW49_9NOCA</name>
<gene>
    <name evidence="2" type="ORF">ACFYTF_27900</name>
</gene>
<organism evidence="2 3">
    <name type="scientific">Nocardia thailandica</name>
    <dbReference type="NCBI Taxonomy" id="257275"/>
    <lineage>
        <taxon>Bacteria</taxon>
        <taxon>Bacillati</taxon>
        <taxon>Actinomycetota</taxon>
        <taxon>Actinomycetes</taxon>
        <taxon>Mycobacteriales</taxon>
        <taxon>Nocardiaceae</taxon>
        <taxon>Nocardia</taxon>
    </lineage>
</organism>
<dbReference type="Proteomes" id="UP001601444">
    <property type="component" value="Unassembled WGS sequence"/>
</dbReference>
<evidence type="ECO:0000256" key="1">
    <source>
        <dbReference type="SAM" id="MobiDB-lite"/>
    </source>
</evidence>
<feature type="region of interest" description="Disordered" evidence="1">
    <location>
        <begin position="280"/>
        <end position="299"/>
    </location>
</feature>